<comment type="caution">
    <text evidence="3">The sequence shown here is derived from an EMBL/GenBank/DDBJ whole genome shotgun (WGS) entry which is preliminary data.</text>
</comment>
<dbReference type="EMBL" id="JBEOKT010000002">
    <property type="protein sequence ID" value="MER2996320.1"/>
    <property type="molecule type" value="Genomic_DNA"/>
</dbReference>
<accession>A0ABV1RPP0</accession>
<dbReference type="Pfam" id="PF03779">
    <property type="entry name" value="SPW"/>
    <property type="match status" value="1"/>
</dbReference>
<feature type="transmembrane region" description="Helical" evidence="1">
    <location>
        <begin position="32"/>
        <end position="49"/>
    </location>
</feature>
<feature type="transmembrane region" description="Helical" evidence="1">
    <location>
        <begin position="56"/>
        <end position="73"/>
    </location>
</feature>
<keyword evidence="4" id="KW-1185">Reference proteome</keyword>
<proteinExistence type="predicted"/>
<keyword evidence="1" id="KW-1133">Transmembrane helix</keyword>
<evidence type="ECO:0000313" key="4">
    <source>
        <dbReference type="Proteomes" id="UP001476807"/>
    </source>
</evidence>
<evidence type="ECO:0000256" key="1">
    <source>
        <dbReference type="SAM" id="Phobius"/>
    </source>
</evidence>
<keyword evidence="1" id="KW-0472">Membrane</keyword>
<dbReference type="RefSeq" id="WP_350410575.1">
    <property type="nucleotide sequence ID" value="NZ_JBEOKT010000002.1"/>
</dbReference>
<protein>
    <submittedName>
        <fullName evidence="3">SPW repeat protein</fullName>
    </submittedName>
</protein>
<evidence type="ECO:0000259" key="2">
    <source>
        <dbReference type="Pfam" id="PF03779"/>
    </source>
</evidence>
<name>A0ABV1RPP0_9BACT</name>
<dbReference type="Proteomes" id="UP001476807">
    <property type="component" value="Unassembled WGS sequence"/>
</dbReference>
<sequence length="128" mass="14075">MWAQVINALLGLWLMVSPAILGFEDKTISNNAHIVGPIITSFAVISWWEATRVLRLYNVPLGLWLLLAPWVLGYEPTTAILNDMVIGAAVASLSFVKGKVEGSYGGGWSAIWRKDSLHATEARRTPRV</sequence>
<keyword evidence="1" id="KW-0812">Transmembrane</keyword>
<organism evidence="3 4">
    <name type="scientific">Pontibacter populi</name>
    <dbReference type="NCBI Taxonomy" id="890055"/>
    <lineage>
        <taxon>Bacteria</taxon>
        <taxon>Pseudomonadati</taxon>
        <taxon>Bacteroidota</taxon>
        <taxon>Cytophagia</taxon>
        <taxon>Cytophagales</taxon>
        <taxon>Hymenobacteraceae</taxon>
        <taxon>Pontibacter</taxon>
    </lineage>
</organism>
<dbReference type="InterPro" id="IPR005530">
    <property type="entry name" value="SPW"/>
</dbReference>
<gene>
    <name evidence="3" type="ORF">ABS362_02105</name>
</gene>
<evidence type="ECO:0000313" key="3">
    <source>
        <dbReference type="EMBL" id="MER2996320.1"/>
    </source>
</evidence>
<feature type="domain" description="SPW repeat-containing integral membrane" evidence="2">
    <location>
        <begin position="2"/>
        <end position="94"/>
    </location>
</feature>
<reference evidence="3 4" key="1">
    <citation type="submission" date="2024-06" db="EMBL/GenBank/DDBJ databases">
        <title>Pontibacter populi HYL7-15.</title>
        <authorList>
            <person name="Kim M.K."/>
        </authorList>
    </citation>
    <scope>NUCLEOTIDE SEQUENCE [LARGE SCALE GENOMIC DNA]</scope>
    <source>
        <strain evidence="3 4">HYL7-15</strain>
    </source>
</reference>